<comment type="caution">
    <text evidence="1">The sequence shown here is derived from an EMBL/GenBank/DDBJ whole genome shotgun (WGS) entry which is preliminary data.</text>
</comment>
<organism evidence="1 2">
    <name type="scientific">Alcaligenes nematophilus</name>
    <dbReference type="NCBI Taxonomy" id="2994643"/>
    <lineage>
        <taxon>Bacteria</taxon>
        <taxon>Pseudomonadati</taxon>
        <taxon>Pseudomonadota</taxon>
        <taxon>Betaproteobacteria</taxon>
        <taxon>Burkholderiales</taxon>
        <taxon>Alcaligenaceae</taxon>
        <taxon>Alcaligenes</taxon>
    </lineage>
</organism>
<evidence type="ECO:0000313" key="2">
    <source>
        <dbReference type="Proteomes" id="UP001074635"/>
    </source>
</evidence>
<dbReference type="EMBL" id="JAPQTC020000004">
    <property type="protein sequence ID" value="MDT8505203.1"/>
    <property type="molecule type" value="Genomic_DNA"/>
</dbReference>
<reference evidence="1" key="1">
    <citation type="submission" date="2023-08" db="EMBL/GenBank/DDBJ databases">
        <title>Study of Resistomes in environmental pathogenic environmental.</title>
        <authorList>
            <person name="Bhattacharjee A."/>
            <person name="Singh A.K."/>
        </authorList>
    </citation>
    <scope>NUCLEOTIDE SEQUENCE</scope>
    <source>
        <strain evidence="1">S1</strain>
    </source>
</reference>
<keyword evidence="2" id="KW-1185">Reference proteome</keyword>
<evidence type="ECO:0000313" key="1">
    <source>
        <dbReference type="EMBL" id="MDT8505203.1"/>
    </source>
</evidence>
<name>A0ABU3MTV0_9BURK</name>
<protein>
    <submittedName>
        <fullName evidence="1">Uncharacterized protein</fullName>
    </submittedName>
</protein>
<dbReference type="RefSeq" id="WP_268378301.1">
    <property type="nucleotide sequence ID" value="NZ_JAPQTC020000004.1"/>
</dbReference>
<sequence>MSANTKNLRELSVMTLESGRITSELLAIAADRLEVQAAEIERLREALQKVRPLIAADRQGLVDCHGINGKIPAEDELGTYGLYEYDGALHVIDAALSGEPT</sequence>
<gene>
    <name evidence="1" type="ORF">OYC61_012925</name>
</gene>
<accession>A0ABU3MTV0</accession>
<dbReference type="Proteomes" id="UP001074635">
    <property type="component" value="Unassembled WGS sequence"/>
</dbReference>
<proteinExistence type="predicted"/>